<name>A0ABQ2FQV2_9DEIO</name>
<dbReference type="SMART" id="SM00267">
    <property type="entry name" value="GGDEF"/>
    <property type="match status" value="1"/>
</dbReference>
<dbReference type="InterPro" id="IPR050469">
    <property type="entry name" value="Diguanylate_Cyclase"/>
</dbReference>
<gene>
    <name evidence="2" type="ORF">GCM10010844_41080</name>
</gene>
<reference evidence="3" key="1">
    <citation type="journal article" date="2019" name="Int. J. Syst. Evol. Microbiol.">
        <title>The Global Catalogue of Microorganisms (GCM) 10K type strain sequencing project: providing services to taxonomists for standard genome sequencing and annotation.</title>
        <authorList>
            <consortium name="The Broad Institute Genomics Platform"/>
            <consortium name="The Broad Institute Genome Sequencing Center for Infectious Disease"/>
            <person name="Wu L."/>
            <person name="Ma J."/>
        </authorList>
    </citation>
    <scope>NUCLEOTIDE SEQUENCE [LARGE SCALE GENOMIC DNA]</scope>
    <source>
        <strain evidence="3">JCM 19173</strain>
    </source>
</reference>
<dbReference type="RefSeq" id="WP_189070854.1">
    <property type="nucleotide sequence ID" value="NZ_BMPE01000026.1"/>
</dbReference>
<sequence>MTAPPSIPALQGTLRALQEQISAAAGGPEALALLHRDAAYAAMEIGDTAAAMTHALSCLDLARAVNEPSLKAKAHVILALVQAEVYDNIGAAHHFTLADALVRAAGDDRGVALVAVNGAHYEMERGQSLAAVLRLQALLDSPQVRGVLIGPTENLLQALHINYLISAAGAHLAGEVLLGAVLRQVRVSRALLEHWLAHRDELGQPLRVIEILEALTLVALMDGQAGHAASLADERVSLAVQADGPLLVGRALLDRARVHEAAGAWSAMEADARQAVLAFTAAGHELFATRAREQLAEALSQQGQALAAFHVQREATRQVYALYHGFYQQRALVGQIEQQARDAEVRAAAFAEAALRDPLTGAPNRAHAMQILAELHVQAQQGRSSAVALMDLDHFKRVNDTYGHAAGDAVLTRVVQVLRAALRDVDCVARFGGEEFVIILPGVSIRDAEQVCLRLGQALSALTWPEIHPDLRVTGSFGVASLREGVSLTALLHEADAALYEAKAAGRHAVRVLVR</sequence>
<dbReference type="InterPro" id="IPR000160">
    <property type="entry name" value="GGDEF_dom"/>
</dbReference>
<organism evidence="2 3">
    <name type="scientific">Deinococcus radiotolerans</name>
    <dbReference type="NCBI Taxonomy" id="1309407"/>
    <lineage>
        <taxon>Bacteria</taxon>
        <taxon>Thermotogati</taxon>
        <taxon>Deinococcota</taxon>
        <taxon>Deinococci</taxon>
        <taxon>Deinococcales</taxon>
        <taxon>Deinococcaceae</taxon>
        <taxon>Deinococcus</taxon>
    </lineage>
</organism>
<comment type="caution">
    <text evidence="2">The sequence shown here is derived from an EMBL/GenBank/DDBJ whole genome shotgun (WGS) entry which is preliminary data.</text>
</comment>
<keyword evidence="3" id="KW-1185">Reference proteome</keyword>
<evidence type="ECO:0000313" key="3">
    <source>
        <dbReference type="Proteomes" id="UP000604341"/>
    </source>
</evidence>
<dbReference type="Proteomes" id="UP000604341">
    <property type="component" value="Unassembled WGS sequence"/>
</dbReference>
<dbReference type="EMBL" id="BMPE01000026">
    <property type="protein sequence ID" value="GGL18032.1"/>
    <property type="molecule type" value="Genomic_DNA"/>
</dbReference>
<dbReference type="CDD" id="cd01949">
    <property type="entry name" value="GGDEF"/>
    <property type="match status" value="1"/>
</dbReference>
<dbReference type="NCBIfam" id="TIGR00254">
    <property type="entry name" value="GGDEF"/>
    <property type="match status" value="1"/>
</dbReference>
<dbReference type="Pfam" id="PF00990">
    <property type="entry name" value="GGDEF"/>
    <property type="match status" value="1"/>
</dbReference>
<evidence type="ECO:0000313" key="2">
    <source>
        <dbReference type="EMBL" id="GGL18032.1"/>
    </source>
</evidence>
<dbReference type="PANTHER" id="PTHR45138:SF9">
    <property type="entry name" value="DIGUANYLATE CYCLASE DGCM-RELATED"/>
    <property type="match status" value="1"/>
</dbReference>
<dbReference type="PROSITE" id="PS50887">
    <property type="entry name" value="GGDEF"/>
    <property type="match status" value="1"/>
</dbReference>
<feature type="domain" description="GGDEF" evidence="1">
    <location>
        <begin position="383"/>
        <end position="515"/>
    </location>
</feature>
<dbReference type="InterPro" id="IPR029787">
    <property type="entry name" value="Nucleotide_cyclase"/>
</dbReference>
<dbReference type="InterPro" id="IPR043128">
    <property type="entry name" value="Rev_trsase/Diguanyl_cyclase"/>
</dbReference>
<dbReference type="SUPFAM" id="SSF55073">
    <property type="entry name" value="Nucleotide cyclase"/>
    <property type="match status" value="1"/>
</dbReference>
<dbReference type="PANTHER" id="PTHR45138">
    <property type="entry name" value="REGULATORY COMPONENTS OF SENSORY TRANSDUCTION SYSTEM"/>
    <property type="match status" value="1"/>
</dbReference>
<accession>A0ABQ2FQV2</accession>
<proteinExistence type="predicted"/>
<evidence type="ECO:0000259" key="1">
    <source>
        <dbReference type="PROSITE" id="PS50887"/>
    </source>
</evidence>
<protein>
    <recommendedName>
        <fullName evidence="1">GGDEF domain-containing protein</fullName>
    </recommendedName>
</protein>
<dbReference type="Gene3D" id="3.30.70.270">
    <property type="match status" value="1"/>
</dbReference>